<protein>
    <recommendedName>
        <fullName evidence="3">Mediator of RNA polymerase II transcription subunit 13</fullName>
    </recommendedName>
</protein>
<dbReference type="AlphaFoldDB" id="A0A183L3A0"/>
<keyword evidence="8" id="KW-0732">Signal</keyword>
<feature type="chain" id="PRO_5008151775" description="Mediator of RNA polymerase II transcription subunit 13" evidence="8">
    <location>
        <begin position="23"/>
        <end position="419"/>
    </location>
</feature>
<evidence type="ECO:0000256" key="1">
    <source>
        <dbReference type="ARBA" id="ARBA00004123"/>
    </source>
</evidence>
<dbReference type="WBParaSite" id="SCUD_0002181101-mRNA-1">
    <property type="protein sequence ID" value="SCUD_0002181101-mRNA-1"/>
    <property type="gene ID" value="SCUD_0002181101"/>
</dbReference>
<feature type="signal peptide" evidence="8">
    <location>
        <begin position="1"/>
        <end position="22"/>
    </location>
</feature>
<dbReference type="STRING" id="6186.A0A183L3A0"/>
<accession>A0A183L3A0</accession>
<sequence>LQNLFYFTFLFKIIIFIDLTYSDACALISSAIRNSVETVRPRRVVGHVDNIDSIANGTPHPASETGAYIHPSFFLKAHSKMPQNQNDQIRLLTTMRPWLQEAISSTRMLESNYTVDGPLTWKAFHQLAGRGSDETCKPQPIPQLRVSSCDQENLLISPFALRDWDRLSLFPLSRPKRIAYAVILPSDSHILSDLTYSIPNVLMSEGTDANSSSTSNSLRRTLIDFLKELSHTYEACHLGQHFPYYKPEAGSPDTAFIPVFPNPERLSISESDNFVSIHPDLLKTLTEQLGNHSLCAESILRIIQNYACSSVNSAIAALKKHGVAVEFSSDTNLRSALFPPFESIKSEKPNVPVKISQDDMKLNIVNRLSVPSRMDSSCSVRYSNGDGSFTTSLDTSSWGAGSDVYLVIYILNPFCYVSN</sequence>
<proteinExistence type="inferred from homology"/>
<evidence type="ECO:0000256" key="8">
    <source>
        <dbReference type="SAM" id="SignalP"/>
    </source>
</evidence>
<comment type="similarity">
    <text evidence="2">Belongs to the Mediator complex subunit 13 family.</text>
</comment>
<evidence type="ECO:0000313" key="10">
    <source>
        <dbReference type="WBParaSite" id="SCUD_0002181101-mRNA-1"/>
    </source>
</evidence>
<evidence type="ECO:0000256" key="7">
    <source>
        <dbReference type="ARBA" id="ARBA00023242"/>
    </source>
</evidence>
<dbReference type="PANTHER" id="PTHR48249">
    <property type="entry name" value="MEDIATOR OF RNA POLYMERASE II TRANSCRIPTION SUBUNIT 13"/>
    <property type="match status" value="1"/>
</dbReference>
<keyword evidence="4" id="KW-0678">Repressor</keyword>
<keyword evidence="6" id="KW-0804">Transcription</keyword>
<reference evidence="10" key="1">
    <citation type="submission" date="2016-06" db="UniProtKB">
        <authorList>
            <consortium name="WormBaseParasite"/>
        </authorList>
    </citation>
    <scope>IDENTIFICATION</scope>
</reference>
<dbReference type="GO" id="GO:0003713">
    <property type="term" value="F:transcription coactivator activity"/>
    <property type="evidence" value="ECO:0007669"/>
    <property type="project" value="TreeGrafter"/>
</dbReference>
<dbReference type="InterPro" id="IPR051139">
    <property type="entry name" value="Mediator_complx_sub13"/>
</dbReference>
<organism evidence="10">
    <name type="scientific">Schistosoma curassoni</name>
    <dbReference type="NCBI Taxonomy" id="6186"/>
    <lineage>
        <taxon>Eukaryota</taxon>
        <taxon>Metazoa</taxon>
        <taxon>Spiralia</taxon>
        <taxon>Lophotrochozoa</taxon>
        <taxon>Platyhelminthes</taxon>
        <taxon>Trematoda</taxon>
        <taxon>Digenea</taxon>
        <taxon>Strigeidida</taxon>
        <taxon>Schistosomatoidea</taxon>
        <taxon>Schistosomatidae</taxon>
        <taxon>Schistosoma</taxon>
    </lineage>
</organism>
<evidence type="ECO:0000256" key="2">
    <source>
        <dbReference type="ARBA" id="ARBA00009354"/>
    </source>
</evidence>
<dbReference type="GO" id="GO:0016592">
    <property type="term" value="C:mediator complex"/>
    <property type="evidence" value="ECO:0007669"/>
    <property type="project" value="TreeGrafter"/>
</dbReference>
<evidence type="ECO:0000256" key="3">
    <source>
        <dbReference type="ARBA" id="ARBA00019618"/>
    </source>
</evidence>
<evidence type="ECO:0000256" key="5">
    <source>
        <dbReference type="ARBA" id="ARBA00023015"/>
    </source>
</evidence>
<evidence type="ECO:0000259" key="9">
    <source>
        <dbReference type="Pfam" id="PF18296"/>
    </source>
</evidence>
<name>A0A183L3A0_9TREM</name>
<dbReference type="InterPro" id="IPR041285">
    <property type="entry name" value="MID_MedPIWI"/>
</dbReference>
<evidence type="ECO:0000256" key="4">
    <source>
        <dbReference type="ARBA" id="ARBA00022491"/>
    </source>
</evidence>
<dbReference type="GO" id="GO:0045944">
    <property type="term" value="P:positive regulation of transcription by RNA polymerase II"/>
    <property type="evidence" value="ECO:0007669"/>
    <property type="project" value="TreeGrafter"/>
</dbReference>
<feature type="domain" description="MID" evidence="9">
    <location>
        <begin position="216"/>
        <end position="414"/>
    </location>
</feature>
<dbReference type="Pfam" id="PF18296">
    <property type="entry name" value="MID_MedPIWI"/>
    <property type="match status" value="1"/>
</dbReference>
<comment type="subcellular location">
    <subcellularLocation>
        <location evidence="1">Nucleus</location>
    </subcellularLocation>
</comment>
<evidence type="ECO:0000256" key="6">
    <source>
        <dbReference type="ARBA" id="ARBA00023163"/>
    </source>
</evidence>
<keyword evidence="7" id="KW-0539">Nucleus</keyword>
<keyword evidence="5" id="KW-0805">Transcription regulation</keyword>
<dbReference type="PANTHER" id="PTHR48249:SF3">
    <property type="entry name" value="MEDIATOR OF RNA POLYMERASE II TRANSCRIPTION SUBUNIT 13"/>
    <property type="match status" value="1"/>
</dbReference>